<evidence type="ECO:0000313" key="3">
    <source>
        <dbReference type="Proteomes" id="UP001243364"/>
    </source>
</evidence>
<comment type="caution">
    <text evidence="2">The sequence shown here is derived from an EMBL/GenBank/DDBJ whole genome shotgun (WGS) entry which is preliminary data.</text>
</comment>
<feature type="region of interest" description="Disordered" evidence="1">
    <location>
        <begin position="1"/>
        <end position="93"/>
    </location>
</feature>
<accession>A0ABU0Q9X8</accession>
<protein>
    <submittedName>
        <fullName evidence="2">Uncharacterized protein</fullName>
    </submittedName>
</protein>
<proteinExistence type="predicted"/>
<evidence type="ECO:0000313" key="2">
    <source>
        <dbReference type="EMBL" id="MDQ0687473.1"/>
    </source>
</evidence>
<keyword evidence="3" id="KW-1185">Reference proteome</keyword>
<feature type="compositionally biased region" description="Basic and acidic residues" evidence="1">
    <location>
        <begin position="1"/>
        <end position="18"/>
    </location>
</feature>
<organism evidence="2 3">
    <name type="scientific">Streptomyces achromogenes</name>
    <dbReference type="NCBI Taxonomy" id="67255"/>
    <lineage>
        <taxon>Bacteria</taxon>
        <taxon>Bacillati</taxon>
        <taxon>Actinomycetota</taxon>
        <taxon>Actinomycetes</taxon>
        <taxon>Kitasatosporales</taxon>
        <taxon>Streptomycetaceae</taxon>
        <taxon>Streptomyces</taxon>
    </lineage>
</organism>
<sequence>MGRHGDGDARPAGDRSSPEDGSQSIDVPTPEVGQHSSGPARTSHDGRDGESAAEPAKSRPGGEPAKNQPGGEPAKNQPVPGAAQRDDRAEGDR</sequence>
<dbReference type="EMBL" id="JAUSYA010000001">
    <property type="protein sequence ID" value="MDQ0687473.1"/>
    <property type="molecule type" value="Genomic_DNA"/>
</dbReference>
<reference evidence="2 3" key="1">
    <citation type="submission" date="2023-07" db="EMBL/GenBank/DDBJ databases">
        <title>Comparative genomics of wheat-associated soil bacteria to identify genetic determinants of phenazine resistance.</title>
        <authorList>
            <person name="Mouncey N."/>
        </authorList>
    </citation>
    <scope>NUCLEOTIDE SEQUENCE [LARGE SCALE GENOMIC DNA]</scope>
    <source>
        <strain evidence="2 3">W4I19-2</strain>
    </source>
</reference>
<evidence type="ECO:0000256" key="1">
    <source>
        <dbReference type="SAM" id="MobiDB-lite"/>
    </source>
</evidence>
<dbReference type="Proteomes" id="UP001243364">
    <property type="component" value="Unassembled WGS sequence"/>
</dbReference>
<feature type="compositionally biased region" description="Basic and acidic residues" evidence="1">
    <location>
        <begin position="84"/>
        <end position="93"/>
    </location>
</feature>
<name>A0ABU0Q9X8_STRAH</name>
<dbReference type="RefSeq" id="WP_307047487.1">
    <property type="nucleotide sequence ID" value="NZ_JAUSYA010000001.1"/>
</dbReference>
<gene>
    <name evidence="2" type="ORF">QFZ56_006436</name>
</gene>